<evidence type="ECO:0000259" key="4">
    <source>
        <dbReference type="PROSITE" id="PS50949"/>
    </source>
</evidence>
<feature type="domain" description="HTH gntR-type" evidence="4">
    <location>
        <begin position="12"/>
        <end position="79"/>
    </location>
</feature>
<sequence length="222" mass="24291">MAQDAAVRLPTVSVVDALAASLRGRVLDGRLVSGTTFAETEIAAEYGVSRPTARSAVTALVHEGLLQREANKPAYVPQLALADVDDLFLVRIPLETQVVRVLVERGTVPVTAAEGAIADLDRLGPEASHSAFVESDLRFHQSLVDAVASPRLSRLYRGIQGEVHLCMVQTRHTLGRERIVAEHSWVLEALRAGDAKEAVRRMREHLDGACRSLQRLFEEKDD</sequence>
<reference evidence="6" key="1">
    <citation type="journal article" date="2019" name="Int. J. Syst. Evol. Microbiol.">
        <title>The Global Catalogue of Microorganisms (GCM) 10K type strain sequencing project: providing services to taxonomists for standard genome sequencing and annotation.</title>
        <authorList>
            <consortium name="The Broad Institute Genomics Platform"/>
            <consortium name="The Broad Institute Genome Sequencing Center for Infectious Disease"/>
            <person name="Wu L."/>
            <person name="Ma J."/>
        </authorList>
    </citation>
    <scope>NUCLEOTIDE SEQUENCE [LARGE SCALE GENOMIC DNA]</scope>
    <source>
        <strain evidence="6">JCM 3053</strain>
    </source>
</reference>
<dbReference type="SMART" id="SM00895">
    <property type="entry name" value="FCD"/>
    <property type="match status" value="1"/>
</dbReference>
<organism evidence="5 6">
    <name type="scientific">Streptomyces indiaensis</name>
    <dbReference type="NCBI Taxonomy" id="284033"/>
    <lineage>
        <taxon>Bacteria</taxon>
        <taxon>Bacillati</taxon>
        <taxon>Actinomycetota</taxon>
        <taxon>Actinomycetes</taxon>
        <taxon>Kitasatosporales</taxon>
        <taxon>Streptomycetaceae</taxon>
        <taxon>Streptomyces</taxon>
    </lineage>
</organism>
<evidence type="ECO:0000313" key="5">
    <source>
        <dbReference type="EMBL" id="GAA2230220.1"/>
    </source>
</evidence>
<evidence type="ECO:0000256" key="1">
    <source>
        <dbReference type="ARBA" id="ARBA00023015"/>
    </source>
</evidence>
<keyword evidence="3" id="KW-0804">Transcription</keyword>
<comment type="caution">
    <text evidence="5">The sequence shown here is derived from an EMBL/GenBank/DDBJ whole genome shotgun (WGS) entry which is preliminary data.</text>
</comment>
<dbReference type="InterPro" id="IPR000524">
    <property type="entry name" value="Tscrpt_reg_HTH_GntR"/>
</dbReference>
<keyword evidence="1" id="KW-0805">Transcription regulation</keyword>
<dbReference type="PROSITE" id="PS50949">
    <property type="entry name" value="HTH_GNTR"/>
    <property type="match status" value="1"/>
</dbReference>
<name>A0ABP5QDP4_9ACTN</name>
<dbReference type="InterPro" id="IPR011711">
    <property type="entry name" value="GntR_C"/>
</dbReference>
<dbReference type="InterPro" id="IPR036390">
    <property type="entry name" value="WH_DNA-bd_sf"/>
</dbReference>
<keyword evidence="6" id="KW-1185">Reference proteome</keyword>
<dbReference type="RefSeq" id="WP_234845203.1">
    <property type="nucleotide sequence ID" value="NZ_BAAART010000055.1"/>
</dbReference>
<dbReference type="PANTHER" id="PTHR43537">
    <property type="entry name" value="TRANSCRIPTIONAL REGULATOR, GNTR FAMILY"/>
    <property type="match status" value="1"/>
</dbReference>
<dbReference type="InterPro" id="IPR008920">
    <property type="entry name" value="TF_FadR/GntR_C"/>
</dbReference>
<dbReference type="Gene3D" id="1.10.10.10">
    <property type="entry name" value="Winged helix-like DNA-binding domain superfamily/Winged helix DNA-binding domain"/>
    <property type="match status" value="1"/>
</dbReference>
<dbReference type="PRINTS" id="PR00035">
    <property type="entry name" value="HTHGNTR"/>
</dbReference>
<keyword evidence="2" id="KW-0238">DNA-binding</keyword>
<proteinExistence type="predicted"/>
<dbReference type="InterPro" id="IPR036388">
    <property type="entry name" value="WH-like_DNA-bd_sf"/>
</dbReference>
<dbReference type="Proteomes" id="UP001501474">
    <property type="component" value="Unassembled WGS sequence"/>
</dbReference>
<evidence type="ECO:0000256" key="3">
    <source>
        <dbReference type="ARBA" id="ARBA00023163"/>
    </source>
</evidence>
<accession>A0ABP5QDP4</accession>
<protein>
    <submittedName>
        <fullName evidence="5">GntR family transcriptional regulator</fullName>
    </submittedName>
</protein>
<gene>
    <name evidence="5" type="ORF">GCM10010104_24330</name>
</gene>
<dbReference type="PANTHER" id="PTHR43537:SF45">
    <property type="entry name" value="GNTR FAMILY REGULATORY PROTEIN"/>
    <property type="match status" value="1"/>
</dbReference>
<dbReference type="Pfam" id="PF07729">
    <property type="entry name" value="FCD"/>
    <property type="match status" value="1"/>
</dbReference>
<evidence type="ECO:0000256" key="2">
    <source>
        <dbReference type="ARBA" id="ARBA00023125"/>
    </source>
</evidence>
<dbReference type="Gene3D" id="1.20.120.530">
    <property type="entry name" value="GntR ligand-binding domain-like"/>
    <property type="match status" value="1"/>
</dbReference>
<dbReference type="SMART" id="SM00345">
    <property type="entry name" value="HTH_GNTR"/>
    <property type="match status" value="1"/>
</dbReference>
<dbReference type="SUPFAM" id="SSF46785">
    <property type="entry name" value="Winged helix' DNA-binding domain"/>
    <property type="match status" value="1"/>
</dbReference>
<dbReference type="Pfam" id="PF00392">
    <property type="entry name" value="GntR"/>
    <property type="match status" value="1"/>
</dbReference>
<dbReference type="SUPFAM" id="SSF48008">
    <property type="entry name" value="GntR ligand-binding domain-like"/>
    <property type="match status" value="1"/>
</dbReference>
<dbReference type="EMBL" id="BAAART010000055">
    <property type="protein sequence ID" value="GAA2230220.1"/>
    <property type="molecule type" value="Genomic_DNA"/>
</dbReference>
<evidence type="ECO:0000313" key="6">
    <source>
        <dbReference type="Proteomes" id="UP001501474"/>
    </source>
</evidence>